<name>A0A445FTZ8_GLYSO</name>
<dbReference type="EMBL" id="QZWG01000018">
    <property type="protein sequence ID" value="RZB52362.1"/>
    <property type="molecule type" value="Genomic_DNA"/>
</dbReference>
<sequence>MVPTIVSTPEETLMVMTTSFIWQQIDLGIHNIMYQLSRQLAEIVKPMVQNKMHQSKELKARKAHVSNNYALFVPRNLEVMNRETSPNTVLAGMFNTIQLIGNQIRFIPRPLVANTSYMLANINNPFFVTLRRQAGANDYTNHVFPAHLGLAKSSLNVVGPIGLPNVTSFVPPPKGIH</sequence>
<evidence type="ECO:0000313" key="2">
    <source>
        <dbReference type="Proteomes" id="UP000289340"/>
    </source>
</evidence>
<proteinExistence type="predicted"/>
<evidence type="ECO:0000313" key="1">
    <source>
        <dbReference type="EMBL" id="RZB52362.1"/>
    </source>
</evidence>
<accession>A0A445FTZ8</accession>
<dbReference type="Proteomes" id="UP000289340">
    <property type="component" value="Chromosome 18"/>
</dbReference>
<comment type="caution">
    <text evidence="1">The sequence shown here is derived from an EMBL/GenBank/DDBJ whole genome shotgun (WGS) entry which is preliminary data.</text>
</comment>
<dbReference type="AlphaFoldDB" id="A0A445FTZ8"/>
<keyword evidence="2" id="KW-1185">Reference proteome</keyword>
<reference evidence="1 2" key="1">
    <citation type="submission" date="2018-09" db="EMBL/GenBank/DDBJ databases">
        <title>A high-quality reference genome of wild soybean provides a powerful tool to mine soybean genomes.</title>
        <authorList>
            <person name="Xie M."/>
            <person name="Chung C.Y.L."/>
            <person name="Li M.-W."/>
            <person name="Wong F.-L."/>
            <person name="Chan T.-F."/>
            <person name="Lam H.-M."/>
        </authorList>
    </citation>
    <scope>NUCLEOTIDE SEQUENCE [LARGE SCALE GENOMIC DNA]</scope>
    <source>
        <strain evidence="2">cv. W05</strain>
        <tissue evidence="1">Hypocotyl of etiolated seedlings</tissue>
    </source>
</reference>
<organism evidence="1 2">
    <name type="scientific">Glycine soja</name>
    <name type="common">Wild soybean</name>
    <dbReference type="NCBI Taxonomy" id="3848"/>
    <lineage>
        <taxon>Eukaryota</taxon>
        <taxon>Viridiplantae</taxon>
        <taxon>Streptophyta</taxon>
        <taxon>Embryophyta</taxon>
        <taxon>Tracheophyta</taxon>
        <taxon>Spermatophyta</taxon>
        <taxon>Magnoliopsida</taxon>
        <taxon>eudicotyledons</taxon>
        <taxon>Gunneridae</taxon>
        <taxon>Pentapetalae</taxon>
        <taxon>rosids</taxon>
        <taxon>fabids</taxon>
        <taxon>Fabales</taxon>
        <taxon>Fabaceae</taxon>
        <taxon>Papilionoideae</taxon>
        <taxon>50 kb inversion clade</taxon>
        <taxon>NPAAA clade</taxon>
        <taxon>indigoferoid/millettioid clade</taxon>
        <taxon>Phaseoleae</taxon>
        <taxon>Glycine</taxon>
        <taxon>Glycine subgen. Soja</taxon>
    </lineage>
</organism>
<protein>
    <submittedName>
        <fullName evidence="1">Uncharacterized protein</fullName>
    </submittedName>
</protein>
<gene>
    <name evidence="1" type="ORF">D0Y65_048718</name>
</gene>